<proteinExistence type="predicted"/>
<evidence type="ECO:0000256" key="1">
    <source>
        <dbReference type="SAM" id="SignalP"/>
    </source>
</evidence>
<feature type="signal peptide" evidence="1">
    <location>
        <begin position="1"/>
        <end position="19"/>
    </location>
</feature>
<name>A0A3M9NSB5_9BACT</name>
<dbReference type="AlphaFoldDB" id="A0A3M9NSB5"/>
<dbReference type="Proteomes" id="UP000267223">
    <property type="component" value="Unassembled WGS sequence"/>
</dbReference>
<feature type="chain" id="PRO_5018329517" evidence="1">
    <location>
        <begin position="20"/>
        <end position="202"/>
    </location>
</feature>
<organism evidence="2 3">
    <name type="scientific">Hanamia caeni</name>
    <dbReference type="NCBI Taxonomy" id="2294116"/>
    <lineage>
        <taxon>Bacteria</taxon>
        <taxon>Pseudomonadati</taxon>
        <taxon>Bacteroidota</taxon>
        <taxon>Chitinophagia</taxon>
        <taxon>Chitinophagales</taxon>
        <taxon>Chitinophagaceae</taxon>
        <taxon>Hanamia</taxon>
    </lineage>
</organism>
<accession>A0A3M9NSB5</accession>
<dbReference type="OrthoDB" id="660961at2"/>
<dbReference type="RefSeq" id="WP_123118993.1">
    <property type="nucleotide sequence ID" value="NZ_RJJR01000001.1"/>
</dbReference>
<protein>
    <submittedName>
        <fullName evidence="2">Uncharacterized protein</fullName>
    </submittedName>
</protein>
<sequence length="202" mass="22857">MKNKYGFFLLLLVTTSAPAQKQKEISIAFVNAASAYPFSQFSSLATSIAQPGVEIGYGFNWKTKNKHDWYQEIKFGWLYHRYVQHALPLYTDVGYRYKFSKHWMAQSAIGAGYLHSIPATAKLKLDNNGEYKDDKGIGRAQAMAVLNFSIGYIPHPLSARPLKIFITYQQLLQTPFVKAYVPILPYNILLIGATVPLQSLKK</sequence>
<evidence type="ECO:0000313" key="2">
    <source>
        <dbReference type="EMBL" id="RNI40103.1"/>
    </source>
</evidence>
<reference evidence="2 3" key="1">
    <citation type="submission" date="2018-11" db="EMBL/GenBank/DDBJ databases">
        <title>Draft genome sequence of Ferruginibacter sp. BO-59.</title>
        <authorList>
            <person name="Im W.T."/>
        </authorList>
    </citation>
    <scope>NUCLEOTIDE SEQUENCE [LARGE SCALE GENOMIC DNA]</scope>
    <source>
        <strain evidence="2 3">BO-59</strain>
    </source>
</reference>
<comment type="caution">
    <text evidence="2">The sequence shown here is derived from an EMBL/GenBank/DDBJ whole genome shotgun (WGS) entry which is preliminary data.</text>
</comment>
<keyword evidence="3" id="KW-1185">Reference proteome</keyword>
<keyword evidence="1" id="KW-0732">Signal</keyword>
<dbReference type="EMBL" id="RJJR01000001">
    <property type="protein sequence ID" value="RNI40103.1"/>
    <property type="molecule type" value="Genomic_DNA"/>
</dbReference>
<evidence type="ECO:0000313" key="3">
    <source>
        <dbReference type="Proteomes" id="UP000267223"/>
    </source>
</evidence>
<gene>
    <name evidence="2" type="ORF">EFY79_02050</name>
</gene>